<organism evidence="1 2">
    <name type="scientific">Megaselia scalaris</name>
    <name type="common">Humpbacked fly</name>
    <name type="synonym">Phora scalaris</name>
    <dbReference type="NCBI Taxonomy" id="36166"/>
    <lineage>
        <taxon>Eukaryota</taxon>
        <taxon>Metazoa</taxon>
        <taxon>Ecdysozoa</taxon>
        <taxon>Arthropoda</taxon>
        <taxon>Hexapoda</taxon>
        <taxon>Insecta</taxon>
        <taxon>Pterygota</taxon>
        <taxon>Neoptera</taxon>
        <taxon>Endopterygota</taxon>
        <taxon>Diptera</taxon>
        <taxon>Brachycera</taxon>
        <taxon>Muscomorpha</taxon>
        <taxon>Platypezoidea</taxon>
        <taxon>Phoridae</taxon>
        <taxon>Megaseliini</taxon>
        <taxon>Megaselia</taxon>
    </lineage>
</organism>
<keyword evidence="2" id="KW-1185">Reference proteome</keyword>
<dbReference type="EMBL" id="CAQQ02040660">
    <property type="status" value="NOT_ANNOTATED_CDS"/>
    <property type="molecule type" value="Genomic_DNA"/>
</dbReference>
<evidence type="ECO:0000313" key="1">
    <source>
        <dbReference type="EnsemblMetazoa" id="MESCA006168-PA"/>
    </source>
</evidence>
<name>T1GR90_MEGSC</name>
<dbReference type="AlphaFoldDB" id="T1GR90"/>
<dbReference type="STRING" id="36166.T1GR90"/>
<reference evidence="2" key="1">
    <citation type="submission" date="2013-02" db="EMBL/GenBank/DDBJ databases">
        <authorList>
            <person name="Hughes D."/>
        </authorList>
    </citation>
    <scope>NUCLEOTIDE SEQUENCE</scope>
    <source>
        <strain>Durham</strain>
        <strain evidence="2">NC isolate 2 -- Noor lab</strain>
    </source>
</reference>
<protein>
    <submittedName>
        <fullName evidence="1">Uncharacterized protein</fullName>
    </submittedName>
</protein>
<proteinExistence type="predicted"/>
<dbReference type="HOGENOM" id="CLU_2485936_0_0_1"/>
<dbReference type="Proteomes" id="UP000015102">
    <property type="component" value="Unassembled WGS sequence"/>
</dbReference>
<reference evidence="1" key="2">
    <citation type="submission" date="2015-06" db="UniProtKB">
        <authorList>
            <consortium name="EnsemblMetazoa"/>
        </authorList>
    </citation>
    <scope>IDENTIFICATION</scope>
</reference>
<accession>T1GR90</accession>
<dbReference type="EnsemblMetazoa" id="MESCA006168-RA">
    <property type="protein sequence ID" value="MESCA006168-PA"/>
    <property type="gene ID" value="MESCA006168"/>
</dbReference>
<evidence type="ECO:0000313" key="2">
    <source>
        <dbReference type="Proteomes" id="UP000015102"/>
    </source>
</evidence>
<sequence>MSKQHICCRSPHKTFCPYLATKITPAIPIVGAVLYIFTMSSLLRTTFTDPGVIPRASHDEAAYIEKQIDILIYNGPFDYPCLLTMEN</sequence>